<dbReference type="CDD" id="cd00861">
    <property type="entry name" value="ProRS_anticodon_short"/>
    <property type="match status" value="1"/>
</dbReference>
<dbReference type="InterPro" id="IPR036754">
    <property type="entry name" value="YbaK/aa-tRNA-synt-asso_dom_sf"/>
</dbReference>
<dbReference type="InterPro" id="IPR050062">
    <property type="entry name" value="Pro-tRNA_synthetase"/>
</dbReference>
<keyword evidence="7" id="KW-0067">ATP-binding</keyword>
<dbReference type="Gene3D" id="3.40.50.800">
    <property type="entry name" value="Anticodon-binding domain"/>
    <property type="match status" value="1"/>
</dbReference>
<dbReference type="Pfam" id="PF04073">
    <property type="entry name" value="tRNA_edit"/>
    <property type="match status" value="1"/>
</dbReference>
<dbReference type="Gene3D" id="3.30.930.10">
    <property type="entry name" value="Bira Bifunctional Protein, Domain 2"/>
    <property type="match status" value="2"/>
</dbReference>
<evidence type="ECO:0000256" key="10">
    <source>
        <dbReference type="ARBA" id="ARBA00029731"/>
    </source>
</evidence>
<keyword evidence="8" id="KW-0648">Protein biosynthesis</keyword>
<dbReference type="PANTHER" id="PTHR42753:SF2">
    <property type="entry name" value="PROLINE--TRNA LIGASE"/>
    <property type="match status" value="1"/>
</dbReference>
<organism evidence="13">
    <name type="scientific">freshwater metagenome</name>
    <dbReference type="NCBI Taxonomy" id="449393"/>
    <lineage>
        <taxon>unclassified sequences</taxon>
        <taxon>metagenomes</taxon>
        <taxon>ecological metagenomes</taxon>
    </lineage>
</organism>
<dbReference type="InterPro" id="IPR007214">
    <property type="entry name" value="YbaK/aa-tRNA-synth-assoc-dom"/>
</dbReference>
<dbReference type="InterPro" id="IPR002314">
    <property type="entry name" value="aa-tRNA-synt_IIb"/>
</dbReference>
<dbReference type="SUPFAM" id="SSF52954">
    <property type="entry name" value="Class II aaRS ABD-related"/>
    <property type="match status" value="1"/>
</dbReference>
<dbReference type="SUPFAM" id="SSF55681">
    <property type="entry name" value="Class II aaRS and biotin synthetases"/>
    <property type="match status" value="1"/>
</dbReference>
<keyword evidence="5" id="KW-0436">Ligase</keyword>
<comment type="subcellular location">
    <subcellularLocation>
        <location evidence="1">Cytoplasm</location>
    </subcellularLocation>
</comment>
<dbReference type="InterPro" id="IPR004500">
    <property type="entry name" value="Pro-tRNA-synth_IIa_bac-type"/>
</dbReference>
<protein>
    <recommendedName>
        <fullName evidence="3">proline--tRNA ligase</fullName>
        <ecNumber evidence="3">6.1.1.15</ecNumber>
    </recommendedName>
    <alternativeName>
        <fullName evidence="10">Prolyl-tRNA synthetase</fullName>
    </alternativeName>
</protein>
<dbReference type="InterPro" id="IPR036621">
    <property type="entry name" value="Anticodon-bd_dom_sf"/>
</dbReference>
<dbReference type="Pfam" id="PF03129">
    <property type="entry name" value="HGTP_anticodon"/>
    <property type="match status" value="1"/>
</dbReference>
<dbReference type="InterPro" id="IPR006195">
    <property type="entry name" value="aa-tRNA-synth_II"/>
</dbReference>
<dbReference type="NCBIfam" id="TIGR00409">
    <property type="entry name" value="proS_fam_II"/>
    <property type="match status" value="1"/>
</dbReference>
<keyword evidence="4" id="KW-0963">Cytoplasm</keyword>
<evidence type="ECO:0000256" key="6">
    <source>
        <dbReference type="ARBA" id="ARBA00022741"/>
    </source>
</evidence>
<dbReference type="HAMAP" id="MF_01569">
    <property type="entry name" value="Pro_tRNA_synth_type1"/>
    <property type="match status" value="1"/>
</dbReference>
<dbReference type="EC" id="6.1.1.15" evidence="3"/>
<dbReference type="InterPro" id="IPR002316">
    <property type="entry name" value="Pro-tRNA-ligase_IIa"/>
</dbReference>
<evidence type="ECO:0000313" key="13">
    <source>
        <dbReference type="EMBL" id="CAB4344183.1"/>
    </source>
</evidence>
<name>A0A6J5ZXR5_9ZZZZ</name>
<keyword evidence="9" id="KW-0030">Aminoacyl-tRNA synthetase</keyword>
<proteinExistence type="inferred from homology"/>
<dbReference type="GO" id="GO:0002161">
    <property type="term" value="F:aminoacyl-tRNA deacylase activity"/>
    <property type="evidence" value="ECO:0007669"/>
    <property type="project" value="InterPro"/>
</dbReference>
<evidence type="ECO:0000256" key="3">
    <source>
        <dbReference type="ARBA" id="ARBA00012831"/>
    </source>
</evidence>
<evidence type="ECO:0000256" key="8">
    <source>
        <dbReference type="ARBA" id="ARBA00022917"/>
    </source>
</evidence>
<evidence type="ECO:0000256" key="9">
    <source>
        <dbReference type="ARBA" id="ARBA00023146"/>
    </source>
</evidence>
<sequence>MKMTQLLLPTEREAPADAQALSHVLGVRAGLIRQLGAGLWTWLPAGWRVHSKVTTIIREEMDAIGAQELLMPIIQPRELWQKTGRDKIDELFSLQDRKGAELVLAMTHEEAVTFHVSQIVRSYRDLPLMLYHLQLKARDEPRPRAGVLRTREFIMKDSYSFDRDQDGLEHSYQLHIEAYDRIFDRSGLEWYRVESDVGVMGGSGAHEYMAPCPAGENEVALAPGYAANVEVASAEPAPAKLPPRLGEPRELPTPGKQTIEDVSVALELDPSALLKAFPVVAASGKMVLAMVRGDHRVNEFKLRAALGEPFRPATEEEITDSLGPVGYIGPVGAELPVLLDTAVADQDGEWVVGANRPGAHLAGVAPGRDFAFESADIRSVEAGDLVGGQPIRLEAAIEVGNIFKLGTRYSEPLGATYLDEEGKETPIVMGSYGIGPARIAAAAIEQNADEKGISWPKSIAPWQVELIGLGKSGTPEADAAEALYAELQAAGVDVLFDERDAGPGEKFTDAELLGCPLRLTLGKRSLESGALEVQQRSGLSELPAIALGDQTVAAVIAALAELK</sequence>
<feature type="domain" description="Aminoacyl-transfer RNA synthetases class-II family profile" evidence="12">
    <location>
        <begin position="44"/>
        <end position="456"/>
    </location>
</feature>
<reference evidence="13" key="1">
    <citation type="submission" date="2020-05" db="EMBL/GenBank/DDBJ databases">
        <authorList>
            <person name="Chiriac C."/>
            <person name="Salcher M."/>
            <person name="Ghai R."/>
            <person name="Kavagutti S V."/>
        </authorList>
    </citation>
    <scope>NUCLEOTIDE SEQUENCE</scope>
</reference>
<dbReference type="InterPro" id="IPR045864">
    <property type="entry name" value="aa-tRNA-synth_II/BPL/LPL"/>
</dbReference>
<evidence type="ECO:0000256" key="2">
    <source>
        <dbReference type="ARBA" id="ARBA00011738"/>
    </source>
</evidence>
<comment type="catalytic activity">
    <reaction evidence="11">
        <text>tRNA(Pro) + L-proline + ATP = L-prolyl-tRNA(Pro) + AMP + diphosphate</text>
        <dbReference type="Rhea" id="RHEA:14305"/>
        <dbReference type="Rhea" id="RHEA-COMP:9700"/>
        <dbReference type="Rhea" id="RHEA-COMP:9702"/>
        <dbReference type="ChEBI" id="CHEBI:30616"/>
        <dbReference type="ChEBI" id="CHEBI:33019"/>
        <dbReference type="ChEBI" id="CHEBI:60039"/>
        <dbReference type="ChEBI" id="CHEBI:78442"/>
        <dbReference type="ChEBI" id="CHEBI:78532"/>
        <dbReference type="ChEBI" id="CHEBI:456215"/>
        <dbReference type="EC" id="6.1.1.15"/>
    </reaction>
</comment>
<evidence type="ECO:0000256" key="5">
    <source>
        <dbReference type="ARBA" id="ARBA00022598"/>
    </source>
</evidence>
<accession>A0A6J5ZXR5</accession>
<dbReference type="CDD" id="cd04334">
    <property type="entry name" value="ProRS-INS"/>
    <property type="match status" value="1"/>
</dbReference>
<dbReference type="PROSITE" id="PS50862">
    <property type="entry name" value="AA_TRNA_LIGASE_II"/>
    <property type="match status" value="1"/>
</dbReference>
<keyword evidence="6" id="KW-0547">Nucleotide-binding</keyword>
<dbReference type="InterPro" id="IPR023717">
    <property type="entry name" value="Pro-tRNA-Synthase_IIa_type1"/>
</dbReference>
<dbReference type="GO" id="GO:0004827">
    <property type="term" value="F:proline-tRNA ligase activity"/>
    <property type="evidence" value="ECO:0007669"/>
    <property type="project" value="UniProtKB-EC"/>
</dbReference>
<dbReference type="GO" id="GO:0005829">
    <property type="term" value="C:cytosol"/>
    <property type="evidence" value="ECO:0007669"/>
    <property type="project" value="TreeGrafter"/>
</dbReference>
<dbReference type="InterPro" id="IPR044140">
    <property type="entry name" value="ProRS_anticodon_short"/>
</dbReference>
<gene>
    <name evidence="13" type="ORF">UFOPK3547_00900</name>
</gene>
<evidence type="ECO:0000256" key="11">
    <source>
        <dbReference type="ARBA" id="ARBA00047671"/>
    </source>
</evidence>
<evidence type="ECO:0000259" key="12">
    <source>
        <dbReference type="PROSITE" id="PS50862"/>
    </source>
</evidence>
<dbReference type="AlphaFoldDB" id="A0A6J5ZXR5"/>
<dbReference type="GO" id="GO:0006433">
    <property type="term" value="P:prolyl-tRNA aminoacylation"/>
    <property type="evidence" value="ECO:0007669"/>
    <property type="project" value="InterPro"/>
</dbReference>
<comment type="subunit">
    <text evidence="2">Homodimer.</text>
</comment>
<dbReference type="PANTHER" id="PTHR42753">
    <property type="entry name" value="MITOCHONDRIAL RIBOSOME PROTEIN L39/PROLYL-TRNA LIGASE FAMILY MEMBER"/>
    <property type="match status" value="1"/>
</dbReference>
<dbReference type="NCBIfam" id="NF006625">
    <property type="entry name" value="PRK09194.1"/>
    <property type="match status" value="1"/>
</dbReference>
<dbReference type="GO" id="GO:0005524">
    <property type="term" value="F:ATP binding"/>
    <property type="evidence" value="ECO:0007669"/>
    <property type="project" value="UniProtKB-KW"/>
</dbReference>
<dbReference type="PRINTS" id="PR01046">
    <property type="entry name" value="TRNASYNTHPRO"/>
</dbReference>
<dbReference type="InterPro" id="IPR004154">
    <property type="entry name" value="Anticodon-bd"/>
</dbReference>
<dbReference type="EMBL" id="CAESAN010000066">
    <property type="protein sequence ID" value="CAB4344183.1"/>
    <property type="molecule type" value="Genomic_DNA"/>
</dbReference>
<dbReference type="SUPFAM" id="SSF55826">
    <property type="entry name" value="YbaK/ProRS associated domain"/>
    <property type="match status" value="1"/>
</dbReference>
<evidence type="ECO:0000256" key="4">
    <source>
        <dbReference type="ARBA" id="ARBA00022490"/>
    </source>
</evidence>
<dbReference type="Gene3D" id="3.90.960.10">
    <property type="entry name" value="YbaK/aminoacyl-tRNA synthetase-associated domain"/>
    <property type="match status" value="1"/>
</dbReference>
<evidence type="ECO:0000256" key="1">
    <source>
        <dbReference type="ARBA" id="ARBA00004496"/>
    </source>
</evidence>
<evidence type="ECO:0000256" key="7">
    <source>
        <dbReference type="ARBA" id="ARBA00022840"/>
    </source>
</evidence>
<dbReference type="Pfam" id="PF00587">
    <property type="entry name" value="tRNA-synt_2b"/>
    <property type="match status" value="1"/>
</dbReference>